<dbReference type="GO" id="GO:0007018">
    <property type="term" value="P:microtubule-based movement"/>
    <property type="evidence" value="ECO:0007669"/>
    <property type="project" value="InterPro"/>
</dbReference>
<evidence type="ECO:0000256" key="4">
    <source>
        <dbReference type="ARBA" id="ARBA00022701"/>
    </source>
</evidence>
<dbReference type="GO" id="GO:0035974">
    <property type="term" value="C:meiotic spindle pole body"/>
    <property type="evidence" value="ECO:0007669"/>
    <property type="project" value="TreeGrafter"/>
</dbReference>
<sequence length="544" mass="61456">MATTMTFPSTSSVGVGRQPKRPTSSRSGEKQAIWIPMLQSTSKGKDLAEKQLIVLGGTPDQQKEFLEQLNPPQDTTRLRFNQNKKHRPAPVSNKYALGYTYHDVLDADQEDVLARMNVYTLSNPSGAFAPLLRPLLNAKTAKETLITVLLDWSEPWKWARQLRQWVRLLREVILSLDDETKIEMEENMNAWKEKRTGLDAQNQSAEHKAGATPAQPPGPGEWDEGLGIPLSVVCIKSENIEKLEREQGWQEDHFDYLLQWLRTVLLKHGSSLCFVASYDSNDLRTLLHSSLSIQSLLKKEVARHNVIDRDKILVPPNWDSWGKIRILRDAFEAEIVAERWSLDILGHPDQSVDFDNPESDNESAVALYESSIPKQAEAQSRSKQQPQITVTVPSLQEFLQSQKARQDKWIEDEEKEAHAGGGRNYNTASNDHKDVLKPTKNRVVDHIGSYQINVNGIDVDAEEATRRLREREQERHTSTKREGTPTGNKPTKAPVDEEQSTEQYKSFFASLMTKKAGGRSGVTSGVASPRRESPTPERRITDNA</sequence>
<keyword evidence="8" id="KW-0505">Motor protein</keyword>
<keyword evidence="3" id="KW-0963">Cytoplasm</keyword>
<feature type="compositionally biased region" description="Basic and acidic residues" evidence="10">
    <location>
        <begin position="529"/>
        <end position="544"/>
    </location>
</feature>
<feature type="region of interest" description="Disordered" evidence="10">
    <location>
        <begin position="197"/>
        <end position="221"/>
    </location>
</feature>
<evidence type="ECO:0000256" key="6">
    <source>
        <dbReference type="ARBA" id="ARBA00022840"/>
    </source>
</evidence>
<feature type="region of interest" description="Disordered" evidence="10">
    <location>
        <begin position="414"/>
        <end position="437"/>
    </location>
</feature>
<evidence type="ECO:0000256" key="3">
    <source>
        <dbReference type="ARBA" id="ARBA00022490"/>
    </source>
</evidence>
<dbReference type="AlphaFoldDB" id="A0AAN8IJC1"/>
<evidence type="ECO:0000256" key="8">
    <source>
        <dbReference type="ARBA" id="ARBA00023175"/>
    </source>
</evidence>
<dbReference type="PANTHER" id="PTHR12688:SF0">
    <property type="entry name" value="DYNEIN LIGHT INTERMEDIATE CHAIN"/>
    <property type="match status" value="1"/>
</dbReference>
<keyword evidence="12" id="KW-1185">Reference proteome</keyword>
<evidence type="ECO:0000313" key="11">
    <source>
        <dbReference type="EMBL" id="KAK5950017.1"/>
    </source>
</evidence>
<proteinExistence type="predicted"/>
<dbReference type="InterPro" id="IPR022780">
    <property type="entry name" value="Dynein_light_int_chain"/>
</dbReference>
<evidence type="ECO:0000256" key="2">
    <source>
        <dbReference type="ARBA" id="ARBA00022448"/>
    </source>
</evidence>
<dbReference type="EMBL" id="JAKLMC020000030">
    <property type="protein sequence ID" value="KAK5950017.1"/>
    <property type="molecule type" value="Genomic_DNA"/>
</dbReference>
<keyword evidence="5" id="KW-0547">Nucleotide-binding</keyword>
<comment type="caution">
    <text evidence="11">The sequence shown here is derived from an EMBL/GenBank/DDBJ whole genome shotgun (WGS) entry which is preliminary data.</text>
</comment>
<dbReference type="GO" id="GO:0045504">
    <property type="term" value="F:dynein heavy chain binding"/>
    <property type="evidence" value="ECO:0007669"/>
    <property type="project" value="TreeGrafter"/>
</dbReference>
<feature type="compositionally biased region" description="Polar residues" evidence="10">
    <location>
        <begin position="1"/>
        <end position="13"/>
    </location>
</feature>
<keyword evidence="2" id="KW-0813">Transport</keyword>
<dbReference type="PANTHER" id="PTHR12688">
    <property type="entry name" value="DYNEIN LIGHT INTERMEDIATE CHAIN"/>
    <property type="match status" value="1"/>
</dbReference>
<dbReference type="InterPro" id="IPR008467">
    <property type="entry name" value="Dynein1_light_intermed_chain"/>
</dbReference>
<name>A0AAN8IJC1_9EURO</name>
<feature type="region of interest" description="Disordered" evidence="10">
    <location>
        <begin position="466"/>
        <end position="544"/>
    </location>
</feature>
<dbReference type="GO" id="GO:0005524">
    <property type="term" value="F:ATP binding"/>
    <property type="evidence" value="ECO:0007669"/>
    <property type="project" value="UniProtKB-KW"/>
</dbReference>
<evidence type="ECO:0000256" key="5">
    <source>
        <dbReference type="ARBA" id="ARBA00022741"/>
    </source>
</evidence>
<feature type="compositionally biased region" description="Basic and acidic residues" evidence="10">
    <location>
        <begin position="466"/>
        <end position="483"/>
    </location>
</feature>
<dbReference type="GO" id="GO:0005868">
    <property type="term" value="C:cytoplasmic dynein complex"/>
    <property type="evidence" value="ECO:0007669"/>
    <property type="project" value="InterPro"/>
</dbReference>
<reference evidence="11 12" key="1">
    <citation type="submission" date="2022-12" db="EMBL/GenBank/DDBJ databases">
        <title>Genomic features and morphological characterization of a novel Knufia sp. strain isolated from spacecraft assembly facility.</title>
        <authorList>
            <person name="Teixeira M."/>
            <person name="Chander A.M."/>
            <person name="Stajich J.E."/>
            <person name="Venkateswaran K."/>
        </authorList>
    </citation>
    <scope>NUCLEOTIDE SEQUENCE [LARGE SCALE GENOMIC DNA]</scope>
    <source>
        <strain evidence="11 12">FJI-L2-BK-P2</strain>
    </source>
</reference>
<dbReference type="GO" id="GO:0005874">
    <property type="term" value="C:microtubule"/>
    <property type="evidence" value="ECO:0007669"/>
    <property type="project" value="UniProtKB-KW"/>
</dbReference>
<keyword evidence="4" id="KW-0493">Microtubule</keyword>
<organism evidence="11 12">
    <name type="scientific">Knufia fluminis</name>
    <dbReference type="NCBI Taxonomy" id="191047"/>
    <lineage>
        <taxon>Eukaryota</taxon>
        <taxon>Fungi</taxon>
        <taxon>Dikarya</taxon>
        <taxon>Ascomycota</taxon>
        <taxon>Pezizomycotina</taxon>
        <taxon>Eurotiomycetes</taxon>
        <taxon>Chaetothyriomycetidae</taxon>
        <taxon>Chaetothyriales</taxon>
        <taxon>Trichomeriaceae</taxon>
        <taxon>Knufia</taxon>
    </lineage>
</organism>
<accession>A0AAN8IJC1</accession>
<comment type="subcellular location">
    <subcellularLocation>
        <location evidence="1">Cytoplasm</location>
        <location evidence="1">Cytoskeleton</location>
    </subcellularLocation>
</comment>
<evidence type="ECO:0000313" key="12">
    <source>
        <dbReference type="Proteomes" id="UP001316803"/>
    </source>
</evidence>
<evidence type="ECO:0000256" key="7">
    <source>
        <dbReference type="ARBA" id="ARBA00023017"/>
    </source>
</evidence>
<evidence type="ECO:0008006" key="13">
    <source>
        <dbReference type="Google" id="ProtNLM"/>
    </source>
</evidence>
<keyword evidence="9" id="KW-0206">Cytoskeleton</keyword>
<keyword evidence="6" id="KW-0067">ATP-binding</keyword>
<evidence type="ECO:0000256" key="10">
    <source>
        <dbReference type="SAM" id="MobiDB-lite"/>
    </source>
</evidence>
<feature type="region of interest" description="Disordered" evidence="10">
    <location>
        <begin position="1"/>
        <end position="33"/>
    </location>
</feature>
<keyword evidence="7" id="KW-0243">Dynein</keyword>
<evidence type="ECO:0000256" key="9">
    <source>
        <dbReference type="ARBA" id="ARBA00023212"/>
    </source>
</evidence>
<dbReference type="GO" id="GO:0000226">
    <property type="term" value="P:microtubule cytoskeleton organization"/>
    <property type="evidence" value="ECO:0007669"/>
    <property type="project" value="TreeGrafter"/>
</dbReference>
<dbReference type="Pfam" id="PF05783">
    <property type="entry name" value="DLIC"/>
    <property type="match status" value="1"/>
</dbReference>
<protein>
    <recommendedName>
        <fullName evidence="13">Dynein light intermediate chain</fullName>
    </recommendedName>
</protein>
<evidence type="ECO:0000256" key="1">
    <source>
        <dbReference type="ARBA" id="ARBA00004245"/>
    </source>
</evidence>
<dbReference type="Proteomes" id="UP001316803">
    <property type="component" value="Unassembled WGS sequence"/>
</dbReference>
<gene>
    <name evidence="11" type="ORF">OHC33_008978</name>
</gene>